<name>Q67K20_SYMTH</name>
<dbReference type="RefSeq" id="WP_011197112.1">
    <property type="nucleotide sequence ID" value="NC_006177.1"/>
</dbReference>
<feature type="region of interest" description="Disordered" evidence="1">
    <location>
        <begin position="124"/>
        <end position="285"/>
    </location>
</feature>
<keyword evidence="3" id="KW-0282">Flagellum</keyword>
<gene>
    <name evidence="3" type="primary">fliK</name>
    <name evidence="3" type="ordered locus">STH2997</name>
</gene>
<feature type="region of interest" description="Disordered" evidence="1">
    <location>
        <begin position="390"/>
        <end position="442"/>
    </location>
</feature>
<organism evidence="3 4">
    <name type="scientific">Symbiobacterium thermophilum (strain DSM 24528 / JCM 14929 / IAM 14863 / T)</name>
    <dbReference type="NCBI Taxonomy" id="292459"/>
    <lineage>
        <taxon>Bacteria</taxon>
        <taxon>Bacillati</taxon>
        <taxon>Bacillota</taxon>
        <taxon>Clostridia</taxon>
        <taxon>Eubacteriales</taxon>
        <taxon>Symbiobacteriaceae</taxon>
        <taxon>Symbiobacterium</taxon>
    </lineage>
</organism>
<evidence type="ECO:0000259" key="2">
    <source>
        <dbReference type="Pfam" id="PF02120"/>
    </source>
</evidence>
<evidence type="ECO:0000313" key="4">
    <source>
        <dbReference type="Proteomes" id="UP000000417"/>
    </source>
</evidence>
<dbReference type="STRING" id="292459.STH2997"/>
<feature type="compositionally biased region" description="Low complexity" evidence="1">
    <location>
        <begin position="231"/>
        <end position="259"/>
    </location>
</feature>
<dbReference type="CDD" id="cd17470">
    <property type="entry name" value="T3SS_Flik_C"/>
    <property type="match status" value="1"/>
</dbReference>
<feature type="compositionally biased region" description="Low complexity" evidence="1">
    <location>
        <begin position="215"/>
        <end position="224"/>
    </location>
</feature>
<evidence type="ECO:0000313" key="3">
    <source>
        <dbReference type="EMBL" id="BAD41980.1"/>
    </source>
</evidence>
<feature type="compositionally biased region" description="Low complexity" evidence="1">
    <location>
        <begin position="52"/>
        <end position="73"/>
    </location>
</feature>
<dbReference type="AlphaFoldDB" id="Q67K20"/>
<dbReference type="KEGG" id="sth:STH2997"/>
<dbReference type="eggNOG" id="COG3144">
    <property type="taxonomic scope" value="Bacteria"/>
</dbReference>
<dbReference type="Proteomes" id="UP000000417">
    <property type="component" value="Chromosome"/>
</dbReference>
<feature type="domain" description="Flagellar hook-length control protein-like C-terminal" evidence="2">
    <location>
        <begin position="319"/>
        <end position="395"/>
    </location>
</feature>
<proteinExistence type="predicted"/>
<feature type="compositionally biased region" description="Low complexity" evidence="1">
    <location>
        <begin position="268"/>
        <end position="277"/>
    </location>
</feature>
<dbReference type="Pfam" id="PF02120">
    <property type="entry name" value="Flg_hook"/>
    <property type="match status" value="1"/>
</dbReference>
<accession>Q67K20</accession>
<feature type="compositionally biased region" description="Low complexity" evidence="1">
    <location>
        <begin position="124"/>
        <end position="136"/>
    </location>
</feature>
<feature type="compositionally biased region" description="Low complexity" evidence="1">
    <location>
        <begin position="91"/>
        <end position="111"/>
    </location>
</feature>
<feature type="compositionally biased region" description="Low complexity" evidence="1">
    <location>
        <begin position="419"/>
        <end position="435"/>
    </location>
</feature>
<protein>
    <submittedName>
        <fullName evidence="3">Flagellar hook-length control protein</fullName>
    </submittedName>
</protein>
<feature type="region of interest" description="Disordered" evidence="1">
    <location>
        <begin position="1"/>
        <end position="111"/>
    </location>
</feature>
<dbReference type="HOGENOM" id="CLU_619517_0_0_9"/>
<evidence type="ECO:0000256" key="1">
    <source>
        <dbReference type="SAM" id="MobiDB-lite"/>
    </source>
</evidence>
<keyword evidence="3" id="KW-0966">Cell projection</keyword>
<dbReference type="InterPro" id="IPR021136">
    <property type="entry name" value="Flagellar_hook_control-like_C"/>
</dbReference>
<dbReference type="EMBL" id="AP006840">
    <property type="protein sequence ID" value="BAD41980.1"/>
    <property type="molecule type" value="Genomic_DNA"/>
</dbReference>
<reference evidence="3 4" key="1">
    <citation type="journal article" date="2004" name="Nucleic Acids Res.">
        <title>Genome sequence of Symbiobacterium thermophilum, an uncultivable bacterium that depends on microbial commensalism.</title>
        <authorList>
            <person name="Ueda K."/>
            <person name="Yamashita A."/>
            <person name="Ishikawa J."/>
            <person name="Shimada M."/>
            <person name="Watsuji T."/>
            <person name="Morimura K."/>
            <person name="Ikeda H."/>
            <person name="Hattori M."/>
            <person name="Beppu T."/>
        </authorList>
    </citation>
    <scope>NUCLEOTIDE SEQUENCE [LARGE SCALE GENOMIC DNA]</scope>
    <source>
        <strain evidence="4">T / IAM 14863</strain>
    </source>
</reference>
<keyword evidence="4" id="KW-1185">Reference proteome</keyword>
<keyword evidence="3" id="KW-0969">Cilium</keyword>
<dbReference type="InterPro" id="IPR038610">
    <property type="entry name" value="FliK-like_C_sf"/>
</dbReference>
<dbReference type="Gene3D" id="3.30.750.140">
    <property type="match status" value="1"/>
</dbReference>
<dbReference type="OrthoDB" id="1787532at2"/>
<feature type="compositionally biased region" description="Low complexity" evidence="1">
    <location>
        <begin position="152"/>
        <end position="176"/>
    </location>
</feature>
<feature type="compositionally biased region" description="Low complexity" evidence="1">
    <location>
        <begin position="187"/>
        <end position="208"/>
    </location>
</feature>
<feature type="compositionally biased region" description="Low complexity" evidence="1">
    <location>
        <begin position="31"/>
        <end position="44"/>
    </location>
</feature>
<sequence length="442" mass="43001">MTAPIVSAGGAPQAPVATRGEGRRRSEASPADGTFAAVLAALAPMPSPPDAPGAGAAVPTGQAPPAGAGLPDPIQALLGPANPAGPQAMLPAAFPGEAAGAPDGQADAAAAPAGLTVEVIAAEQAAPGQAGQDPLANLLRPQGPEPPGPGTGDLPAGSPAQGGQAAPAEAGEAWMAARDRPQPAVLPDGAPAGQAAEADAAARPSAGPAPGGMPDGAARPSAGPAPGGMPDGAAVRGATESLASEGSAAGDGASAEEGSPQGTAVRQAPDAAPATGPDPGGGAEVAARPVSMRGLERLTAGRLQAEHLVNELTRALPELPDGQYRLTLRLHPEHLGEVRLELHLSGREVYAAMEVSSADARQALESRGEQLRQGLSDAGYQLAGFEVATGQGRQARQGGDEDPAGWPRASGRSVKATEAEAALAAAAGRSAGPRSGRLDTLA</sequence>